<evidence type="ECO:0000313" key="6">
    <source>
        <dbReference type="Proteomes" id="UP000656319"/>
    </source>
</evidence>
<comment type="similarity">
    <text evidence="1">Belongs to the AAA ATPase family.</text>
</comment>
<keyword evidence="5" id="KW-0647">Proteasome</keyword>
<evidence type="ECO:0000256" key="2">
    <source>
        <dbReference type="ARBA" id="ARBA00022741"/>
    </source>
</evidence>
<dbReference type="SMART" id="SM00382">
    <property type="entry name" value="AAA"/>
    <property type="match status" value="1"/>
</dbReference>
<accession>A0ABM8NTP7</accession>
<organism evidence="5 6">
    <name type="scientific">Paraburkholderia hiiakae</name>
    <dbReference type="NCBI Taxonomy" id="1081782"/>
    <lineage>
        <taxon>Bacteria</taxon>
        <taxon>Pseudomonadati</taxon>
        <taxon>Pseudomonadota</taxon>
        <taxon>Betaproteobacteria</taxon>
        <taxon>Burkholderiales</taxon>
        <taxon>Burkholderiaceae</taxon>
        <taxon>Paraburkholderia</taxon>
    </lineage>
</organism>
<dbReference type="InterPro" id="IPR050221">
    <property type="entry name" value="26S_Proteasome_ATPase"/>
</dbReference>
<dbReference type="CDD" id="cd19481">
    <property type="entry name" value="RecA-like_protease"/>
    <property type="match status" value="1"/>
</dbReference>
<dbReference type="InterPro" id="IPR003593">
    <property type="entry name" value="AAA+_ATPase"/>
</dbReference>
<gene>
    <name evidence="5" type="primary">mpa</name>
    <name evidence="5" type="ORF">LMG27952_03974</name>
</gene>
<reference evidence="5 6" key="1">
    <citation type="submission" date="2020-10" db="EMBL/GenBank/DDBJ databases">
        <authorList>
            <person name="Peeters C."/>
        </authorList>
    </citation>
    <scope>NUCLEOTIDE SEQUENCE [LARGE SCALE GENOMIC DNA]</scope>
    <source>
        <strain evidence="5 6">LMG 27952</strain>
    </source>
</reference>
<keyword evidence="6" id="KW-1185">Reference proteome</keyword>
<dbReference type="Pfam" id="PF00004">
    <property type="entry name" value="AAA"/>
    <property type="match status" value="1"/>
</dbReference>
<dbReference type="EMBL" id="CAJHCQ010000010">
    <property type="protein sequence ID" value="CAD6543017.1"/>
    <property type="molecule type" value="Genomic_DNA"/>
</dbReference>
<name>A0ABM8NTP7_9BURK</name>
<evidence type="ECO:0000256" key="1">
    <source>
        <dbReference type="ARBA" id="ARBA00006914"/>
    </source>
</evidence>
<dbReference type="Gene3D" id="3.40.50.300">
    <property type="entry name" value="P-loop containing nucleotide triphosphate hydrolases"/>
    <property type="match status" value="1"/>
</dbReference>
<dbReference type="Pfam" id="PF22977">
    <property type="entry name" value="WHD"/>
    <property type="match status" value="1"/>
</dbReference>
<sequence length="632" mass="67590">MSTLEQVVDAGTSRENAASGLARQLDWLKTQLSGDVAGAWPAAPDSALDALAERFGLSAFARALLLFAAAPDLDGEALALITARDVRHPWPTLALAWRLFGASDPAALAPDAPLRAFDLVRFGGDGALATRALYADERVVFALCEVMTIDAWLAPWLSALPGRAVTPPRDPALADALARALADDDDPLVVLCGGTAAERRAHILDAARLIDANAWLLTLPDAQQPDPDPLEFVRRWRREAALAANVLVVDASGWPARWLHALERLTTCVVAADTPPALDGLRAQKLLRIGGSGIVAHAARWRATHPALDRDGALRLAAEFRHAPEQIAIDTPSTSATNDDDARAARAERAAQSACRALTAAGMSGLADRIDSPVNWDDLVLPAEQAGQLRDLAQHAAARAVVGDAWGFTRRGGRGHGIAALFSGPPGTGKTLAARIVARELGHDLYRVDLSRVVSKYVGETEKNLARVFDAADAGGAVLLFDEADALFGKRSEVKDSHDRYANLEIAYLLQRIEAFNGLAILTSNLDRALDAAFLRRLAFVVRFPFPGEAARHDIWTRAFPADAPCAALPFVRLARLPIAGGHIAAIAWSAACRAAQTSGTIELEHVIAAARAECAKLDKPWQESWLREDAR</sequence>
<dbReference type="InterPro" id="IPR027417">
    <property type="entry name" value="P-loop_NTPase"/>
</dbReference>
<evidence type="ECO:0000313" key="5">
    <source>
        <dbReference type="EMBL" id="CAD6543017.1"/>
    </source>
</evidence>
<comment type="caution">
    <text evidence="5">The sequence shown here is derived from an EMBL/GenBank/DDBJ whole genome shotgun (WGS) entry which is preliminary data.</text>
</comment>
<keyword evidence="2" id="KW-0547">Nucleotide-binding</keyword>
<protein>
    <submittedName>
        <fullName evidence="5">Proteasome-associated ATPase</fullName>
    </submittedName>
</protein>
<dbReference type="GO" id="GO:0000502">
    <property type="term" value="C:proteasome complex"/>
    <property type="evidence" value="ECO:0007669"/>
    <property type="project" value="UniProtKB-KW"/>
</dbReference>
<keyword evidence="3" id="KW-0067">ATP-binding</keyword>
<dbReference type="Proteomes" id="UP000656319">
    <property type="component" value="Unassembled WGS sequence"/>
</dbReference>
<dbReference type="RefSeq" id="WP_201697608.1">
    <property type="nucleotide sequence ID" value="NZ_CAJHCQ010000010.1"/>
</dbReference>
<evidence type="ECO:0000256" key="3">
    <source>
        <dbReference type="ARBA" id="ARBA00022840"/>
    </source>
</evidence>
<dbReference type="PANTHER" id="PTHR23073">
    <property type="entry name" value="26S PROTEASOME REGULATORY SUBUNIT"/>
    <property type="match status" value="1"/>
</dbReference>
<feature type="domain" description="AAA+ ATPase" evidence="4">
    <location>
        <begin position="416"/>
        <end position="548"/>
    </location>
</feature>
<dbReference type="SUPFAM" id="SSF52540">
    <property type="entry name" value="P-loop containing nucleoside triphosphate hydrolases"/>
    <property type="match status" value="1"/>
</dbReference>
<proteinExistence type="inferred from homology"/>
<dbReference type="InterPro" id="IPR054472">
    <property type="entry name" value="WHD"/>
</dbReference>
<evidence type="ECO:0000259" key="4">
    <source>
        <dbReference type="SMART" id="SM00382"/>
    </source>
</evidence>
<dbReference type="InterPro" id="IPR003959">
    <property type="entry name" value="ATPase_AAA_core"/>
</dbReference>